<dbReference type="Proteomes" id="UP000198642">
    <property type="component" value="Unassembled WGS sequence"/>
</dbReference>
<keyword evidence="3 5" id="KW-0808">Transferase</keyword>
<keyword evidence="6" id="KW-1185">Reference proteome</keyword>
<sequence length="258" mass="29461">MPINFHDNNNQKTYTTRTADAGWINAVTKLIDIEKIDHAADIGCGGGIYSKALAGMGIPNITGLDFSQAMIDGAESNCRYYTQINFRIGNAIQTGLPDHTFDFILERALIHHLTDLQSCFAEANRIMKEEGTIIIQDRTPADCLLKGTNHHIRGYIFSLFPRLAELEMARRHNSNQVFNALKVSGFKDIQSFKIWETRKKYASKEKLFTDIHSRSGRSILHELNDNELEQLIRHIDKQLGTDNIIEQDRWTIWKATKK</sequence>
<dbReference type="Pfam" id="PF08241">
    <property type="entry name" value="Methyltransf_11"/>
    <property type="match status" value="1"/>
</dbReference>
<dbReference type="CDD" id="cd02440">
    <property type="entry name" value="AdoMet_MTases"/>
    <property type="match status" value="1"/>
</dbReference>
<feature type="domain" description="Methyltransferase type 11" evidence="4">
    <location>
        <begin position="41"/>
        <end position="135"/>
    </location>
</feature>
<evidence type="ECO:0000313" key="5">
    <source>
        <dbReference type="EMBL" id="SFB28609.1"/>
    </source>
</evidence>
<evidence type="ECO:0000259" key="4">
    <source>
        <dbReference type="Pfam" id="PF08241"/>
    </source>
</evidence>
<dbReference type="STRING" id="237679.SAMN04488072_11338"/>
<dbReference type="RefSeq" id="WP_090240041.1">
    <property type="nucleotide sequence ID" value="NZ_FOJW01000013.1"/>
</dbReference>
<keyword evidence="2 5" id="KW-0489">Methyltransferase</keyword>
<name>A0A1I0ZS18_9BACI</name>
<dbReference type="InterPro" id="IPR029063">
    <property type="entry name" value="SAM-dependent_MTases_sf"/>
</dbReference>
<proteinExistence type="inferred from homology"/>
<dbReference type="EMBL" id="FOJW01000013">
    <property type="protein sequence ID" value="SFB28609.1"/>
    <property type="molecule type" value="Genomic_DNA"/>
</dbReference>
<dbReference type="Gene3D" id="3.40.50.150">
    <property type="entry name" value="Vaccinia Virus protein VP39"/>
    <property type="match status" value="1"/>
</dbReference>
<dbReference type="OrthoDB" id="9791837at2"/>
<gene>
    <name evidence="5" type="ORF">SAMN04488072_11338</name>
</gene>
<accession>A0A1I0ZS18</accession>
<dbReference type="AlphaFoldDB" id="A0A1I0ZS18"/>
<comment type="similarity">
    <text evidence="1">Belongs to the methyltransferase superfamily.</text>
</comment>
<evidence type="ECO:0000256" key="2">
    <source>
        <dbReference type="ARBA" id="ARBA00022603"/>
    </source>
</evidence>
<evidence type="ECO:0000256" key="3">
    <source>
        <dbReference type="ARBA" id="ARBA00022679"/>
    </source>
</evidence>
<dbReference type="GO" id="GO:0032259">
    <property type="term" value="P:methylation"/>
    <property type="evidence" value="ECO:0007669"/>
    <property type="project" value="UniProtKB-KW"/>
</dbReference>
<dbReference type="PANTHER" id="PTHR44942:SF4">
    <property type="entry name" value="METHYLTRANSFERASE TYPE 11 DOMAIN-CONTAINING PROTEIN"/>
    <property type="match status" value="1"/>
</dbReference>
<dbReference type="InterPro" id="IPR013216">
    <property type="entry name" value="Methyltransf_11"/>
</dbReference>
<dbReference type="SUPFAM" id="SSF53335">
    <property type="entry name" value="S-adenosyl-L-methionine-dependent methyltransferases"/>
    <property type="match status" value="1"/>
</dbReference>
<organism evidence="5 6">
    <name type="scientific">Lentibacillus halodurans</name>
    <dbReference type="NCBI Taxonomy" id="237679"/>
    <lineage>
        <taxon>Bacteria</taxon>
        <taxon>Bacillati</taxon>
        <taxon>Bacillota</taxon>
        <taxon>Bacilli</taxon>
        <taxon>Bacillales</taxon>
        <taxon>Bacillaceae</taxon>
        <taxon>Lentibacillus</taxon>
    </lineage>
</organism>
<dbReference type="PANTHER" id="PTHR44942">
    <property type="entry name" value="METHYLTRANSF_11 DOMAIN-CONTAINING PROTEIN"/>
    <property type="match status" value="1"/>
</dbReference>
<reference evidence="5 6" key="1">
    <citation type="submission" date="2016-10" db="EMBL/GenBank/DDBJ databases">
        <authorList>
            <person name="de Groot N.N."/>
        </authorList>
    </citation>
    <scope>NUCLEOTIDE SEQUENCE [LARGE SCALE GENOMIC DNA]</scope>
    <source>
        <strain evidence="5 6">CGMCC 1.3702</strain>
    </source>
</reference>
<dbReference type="GO" id="GO:0008757">
    <property type="term" value="F:S-adenosylmethionine-dependent methyltransferase activity"/>
    <property type="evidence" value="ECO:0007669"/>
    <property type="project" value="InterPro"/>
</dbReference>
<evidence type="ECO:0000256" key="1">
    <source>
        <dbReference type="ARBA" id="ARBA00008361"/>
    </source>
</evidence>
<evidence type="ECO:0000313" key="6">
    <source>
        <dbReference type="Proteomes" id="UP000198642"/>
    </source>
</evidence>
<protein>
    <submittedName>
        <fullName evidence="5">Methyltransferase domain-containing protein</fullName>
    </submittedName>
</protein>
<dbReference type="InterPro" id="IPR051052">
    <property type="entry name" value="Diverse_substrate_MTase"/>
</dbReference>